<dbReference type="OrthoDB" id="5295362at2759"/>
<evidence type="ECO:0000313" key="2">
    <source>
        <dbReference type="EMBL" id="KIW97343.1"/>
    </source>
</evidence>
<dbReference type="PANTHER" id="PTHR47784:SF5">
    <property type="entry name" value="STEROL UPTAKE CONTROL PROTEIN 2"/>
    <property type="match status" value="1"/>
</dbReference>
<dbReference type="InterPro" id="IPR053157">
    <property type="entry name" value="Sterol_Uptake_Regulator"/>
</dbReference>
<dbReference type="PANTHER" id="PTHR47784">
    <property type="entry name" value="STEROL UPTAKE CONTROL PROTEIN 2"/>
    <property type="match status" value="1"/>
</dbReference>
<feature type="compositionally biased region" description="Low complexity" evidence="1">
    <location>
        <begin position="1"/>
        <end position="17"/>
    </location>
</feature>
<accession>A0A0D2HVF9</accession>
<evidence type="ECO:0000313" key="3">
    <source>
        <dbReference type="Proteomes" id="UP000053789"/>
    </source>
</evidence>
<dbReference type="GeneID" id="27695663"/>
<name>A0A0D2HVF9_CLAB1</name>
<evidence type="ECO:0000256" key="1">
    <source>
        <dbReference type="SAM" id="MobiDB-lite"/>
    </source>
</evidence>
<dbReference type="GO" id="GO:0001228">
    <property type="term" value="F:DNA-binding transcription activator activity, RNA polymerase II-specific"/>
    <property type="evidence" value="ECO:0007669"/>
    <property type="project" value="TreeGrafter"/>
</dbReference>
<sequence length="453" mass="50587">MSSISSSTLSPPRPRSTQSERPRRPFSGSLMPTGVLTPAGNDTVVLNVTDADLYLHFLNHTCKAAPRWQKERLVLQVGIAKLALESDLVSHSVLALSAACLCRDTISNGSADPERVRQILDLGLQHHTLALEQMRTMTSHPKESDTQPLLASALMLVPFALAFQHIQHRVLLAKGLLQDTNLLTPRDTILLLRGIRTTIVALNSTRAESRSPKSQTPWDTMFSSQVVDYPDFTTIPERSHTMFPFLAATFHQALSHLRFRIERALATSQEDENTASTFDAYEILNGVMTSTFSDSQSIEISSECVTYPKFSVAPDSLLAQAPGWLRNFILRRPRPTHTEPLARSFLAFFSGAPQTYVDLLLPLLDPRTPENASADDDRELTTAEVLALDVYAHWLVLMLLMENEEWWVGDFPFVALQGLIARYGSGFLGTSLVQHQWWPAGMLEVATRLKQWK</sequence>
<dbReference type="EMBL" id="KN846982">
    <property type="protein sequence ID" value="KIW97343.1"/>
    <property type="molecule type" value="Genomic_DNA"/>
</dbReference>
<organism evidence="2 3">
    <name type="scientific">Cladophialophora bantiana (strain ATCC 10958 / CBS 173.52 / CDC B-1940 / NIH 8579)</name>
    <name type="common">Xylohypha bantiana</name>
    <dbReference type="NCBI Taxonomy" id="1442370"/>
    <lineage>
        <taxon>Eukaryota</taxon>
        <taxon>Fungi</taxon>
        <taxon>Dikarya</taxon>
        <taxon>Ascomycota</taxon>
        <taxon>Pezizomycotina</taxon>
        <taxon>Eurotiomycetes</taxon>
        <taxon>Chaetothyriomycetidae</taxon>
        <taxon>Chaetothyriales</taxon>
        <taxon>Herpotrichiellaceae</taxon>
        <taxon>Cladophialophora</taxon>
    </lineage>
</organism>
<evidence type="ECO:0008006" key="4">
    <source>
        <dbReference type="Google" id="ProtNLM"/>
    </source>
</evidence>
<dbReference type="RefSeq" id="XP_016624012.1">
    <property type="nucleotide sequence ID" value="XM_016760491.1"/>
</dbReference>
<dbReference type="AlphaFoldDB" id="A0A0D2HVF9"/>
<feature type="region of interest" description="Disordered" evidence="1">
    <location>
        <begin position="1"/>
        <end position="34"/>
    </location>
</feature>
<dbReference type="Proteomes" id="UP000053789">
    <property type="component" value="Unassembled WGS sequence"/>
</dbReference>
<keyword evidence="3" id="KW-1185">Reference proteome</keyword>
<proteinExistence type="predicted"/>
<gene>
    <name evidence="2" type="ORF">Z519_02735</name>
</gene>
<reference evidence="2" key="1">
    <citation type="submission" date="2015-01" db="EMBL/GenBank/DDBJ databases">
        <title>The Genome Sequence of Cladophialophora bantiana CBS 173.52.</title>
        <authorList>
            <consortium name="The Broad Institute Genomics Platform"/>
            <person name="Cuomo C."/>
            <person name="de Hoog S."/>
            <person name="Gorbushina A."/>
            <person name="Stielow B."/>
            <person name="Teixiera M."/>
            <person name="Abouelleil A."/>
            <person name="Chapman S.B."/>
            <person name="Priest M."/>
            <person name="Young S.K."/>
            <person name="Wortman J."/>
            <person name="Nusbaum C."/>
            <person name="Birren B."/>
        </authorList>
    </citation>
    <scope>NUCLEOTIDE SEQUENCE [LARGE SCALE GENOMIC DNA]</scope>
    <source>
        <strain evidence="2">CBS 173.52</strain>
    </source>
</reference>
<dbReference type="HOGENOM" id="CLU_031993_1_0_1"/>
<protein>
    <recommendedName>
        <fullName evidence="4">Transcription factor domain-containing protein</fullName>
    </recommendedName>
</protein>